<dbReference type="AlphaFoldDB" id="A0A8C0SWG1"/>
<dbReference type="PANTHER" id="PTHR15390">
    <property type="entry name" value="NEUROMEDIN-U"/>
    <property type="match status" value="1"/>
</dbReference>
<evidence type="ECO:0000256" key="5">
    <source>
        <dbReference type="SAM" id="MobiDB-lite"/>
    </source>
</evidence>
<comment type="subcellular location">
    <subcellularLocation>
        <location evidence="1">Secreted</location>
    </subcellularLocation>
</comment>
<evidence type="ECO:0000256" key="3">
    <source>
        <dbReference type="ARBA" id="ARBA00022525"/>
    </source>
</evidence>
<feature type="compositionally biased region" description="Low complexity" evidence="5">
    <location>
        <begin position="93"/>
        <end position="109"/>
    </location>
</feature>
<protein>
    <submittedName>
        <fullName evidence="7">Neuromedin U</fullName>
    </submittedName>
</protein>
<evidence type="ECO:0000256" key="1">
    <source>
        <dbReference type="ARBA" id="ARBA00004613"/>
    </source>
</evidence>
<keyword evidence="4" id="KW-0027">Amidation</keyword>
<accession>A0A8C0SWG1</accession>
<evidence type="ECO:0000313" key="7">
    <source>
        <dbReference type="Ensembl" id="ENSCAFP00040026374.1"/>
    </source>
</evidence>
<organism evidence="7 8">
    <name type="scientific">Canis lupus familiaris</name>
    <name type="common">Dog</name>
    <name type="synonym">Canis familiaris</name>
    <dbReference type="NCBI Taxonomy" id="9615"/>
    <lineage>
        <taxon>Eukaryota</taxon>
        <taxon>Metazoa</taxon>
        <taxon>Chordata</taxon>
        <taxon>Craniata</taxon>
        <taxon>Vertebrata</taxon>
        <taxon>Euteleostomi</taxon>
        <taxon>Mammalia</taxon>
        <taxon>Eutheria</taxon>
        <taxon>Laurasiatheria</taxon>
        <taxon>Carnivora</taxon>
        <taxon>Caniformia</taxon>
        <taxon>Canidae</taxon>
        <taxon>Canis</taxon>
    </lineage>
</organism>
<keyword evidence="3" id="KW-0964">Secreted</keyword>
<dbReference type="PROSITE" id="PS00967">
    <property type="entry name" value="NMU"/>
    <property type="match status" value="1"/>
</dbReference>
<reference evidence="7" key="1">
    <citation type="submission" date="2018-10" db="EMBL/GenBank/DDBJ databases">
        <title>De novo assembly of a Great Dane genome.</title>
        <authorList>
            <person name="Kidd J.M."/>
            <person name="Pendleton A.L."/>
            <person name="Shen F."/>
            <person name="Emery S."/>
        </authorList>
    </citation>
    <scope>NUCLEOTIDE SEQUENCE [LARGE SCALE GENOMIC DNA]</scope>
    <source>
        <strain evidence="7">Great Dane</strain>
    </source>
</reference>
<dbReference type="PANTHER" id="PTHR15390:SF0">
    <property type="entry name" value="NEUROMEDIN-U"/>
    <property type="match status" value="1"/>
</dbReference>
<dbReference type="SMART" id="SM00084">
    <property type="entry name" value="NMU"/>
    <property type="match status" value="1"/>
</dbReference>
<feature type="region of interest" description="Disordered" evidence="5">
    <location>
        <begin position="73"/>
        <end position="109"/>
    </location>
</feature>
<dbReference type="GO" id="GO:0005576">
    <property type="term" value="C:extracellular region"/>
    <property type="evidence" value="ECO:0007669"/>
    <property type="project" value="UniProtKB-SubCell"/>
</dbReference>
<proteinExistence type="inferred from homology"/>
<dbReference type="GO" id="GO:0006940">
    <property type="term" value="P:regulation of smooth muscle contraction"/>
    <property type="evidence" value="ECO:0007669"/>
    <property type="project" value="InterPro"/>
</dbReference>
<dbReference type="InterPro" id="IPR008200">
    <property type="entry name" value="NMU_C"/>
</dbReference>
<comment type="similarity">
    <text evidence="2">Belongs to the NmU family.</text>
</comment>
<evidence type="ECO:0000256" key="2">
    <source>
        <dbReference type="ARBA" id="ARBA00009957"/>
    </source>
</evidence>
<evidence type="ECO:0000313" key="8">
    <source>
        <dbReference type="Proteomes" id="UP000694542"/>
    </source>
</evidence>
<name>A0A8C0SWG1_CANLF</name>
<dbReference type="Pfam" id="PF02070">
    <property type="entry name" value="NMU"/>
    <property type="match status" value="1"/>
</dbReference>
<sequence>MCGQIPAILSPRASSTDNCISLNDLRSCRNWGNTRVTTGTPVRTGLELGAGDEGASGTEVLLRRWRCAQWVRQRRPSQEPTCPPDLKLGGGAPRAARPGPGGTARAPRAALSPEMPAAAEMPAPPPPPPLLLLLLLACCAGTCPGAPVLSQGLQPEQEPQLWNEIRDACSAFLSLDSQPQAPNALKELCITIMGTLPKPQETDEKDNTKRFLFHYSKTRKLGNSNVVSSVLHPLLQLVPQLHERRMKRFRLDEEFQGPIASQVRRQFLFRPRNGRRSEGYI</sequence>
<dbReference type="GO" id="GO:0042922">
    <property type="term" value="F:neuromedin U receptor binding"/>
    <property type="evidence" value="ECO:0007669"/>
    <property type="project" value="InterPro"/>
</dbReference>
<dbReference type="Ensembl" id="ENSCAFT00040030348.1">
    <property type="protein sequence ID" value="ENSCAFP00040026374.1"/>
    <property type="gene ID" value="ENSCAFG00040016407.1"/>
</dbReference>
<feature type="domain" description="Neuromedin U C-terminal" evidence="6">
    <location>
        <begin position="249"/>
        <end position="273"/>
    </location>
</feature>
<evidence type="ECO:0000256" key="4">
    <source>
        <dbReference type="ARBA" id="ARBA00022815"/>
    </source>
</evidence>
<dbReference type="InterPro" id="IPR018070">
    <property type="entry name" value="Neuromedin-U_amidation-site"/>
</dbReference>
<dbReference type="Proteomes" id="UP000694542">
    <property type="component" value="Chromosome 13"/>
</dbReference>
<dbReference type="InterPro" id="IPR042384">
    <property type="entry name" value="NMU"/>
</dbReference>
<reference evidence="7" key="2">
    <citation type="submission" date="2025-08" db="UniProtKB">
        <authorList>
            <consortium name="Ensembl"/>
        </authorList>
    </citation>
    <scope>IDENTIFICATION</scope>
</reference>
<evidence type="ECO:0000259" key="6">
    <source>
        <dbReference type="SMART" id="SM00084"/>
    </source>
</evidence>